<keyword evidence="2" id="KW-0413">Isomerase</keyword>
<dbReference type="Proteomes" id="UP001596113">
    <property type="component" value="Unassembled WGS sequence"/>
</dbReference>
<dbReference type="InterPro" id="IPR050312">
    <property type="entry name" value="IolE/XylAMocC-like"/>
</dbReference>
<accession>A0ABW0HZQ4</accession>
<dbReference type="PANTHER" id="PTHR12110">
    <property type="entry name" value="HYDROXYPYRUVATE ISOMERASE"/>
    <property type="match status" value="1"/>
</dbReference>
<dbReference type="Pfam" id="PF01261">
    <property type="entry name" value="AP_endonuc_2"/>
    <property type="match status" value="1"/>
</dbReference>
<dbReference type="RefSeq" id="WP_378137379.1">
    <property type="nucleotide sequence ID" value="NZ_JBHSMI010000042.1"/>
</dbReference>
<name>A0ABW0HZQ4_9BACL</name>
<dbReference type="InterPro" id="IPR013022">
    <property type="entry name" value="Xyl_isomerase-like_TIM-brl"/>
</dbReference>
<dbReference type="Gene3D" id="3.20.20.150">
    <property type="entry name" value="Divalent-metal-dependent TIM barrel enzymes"/>
    <property type="match status" value="1"/>
</dbReference>
<evidence type="ECO:0000313" key="2">
    <source>
        <dbReference type="EMBL" id="MFC5405780.1"/>
    </source>
</evidence>
<proteinExistence type="predicted"/>
<evidence type="ECO:0000313" key="3">
    <source>
        <dbReference type="Proteomes" id="UP001596113"/>
    </source>
</evidence>
<gene>
    <name evidence="2" type="ORF">ACFPOF_23805</name>
</gene>
<feature type="domain" description="Xylose isomerase-like TIM barrel" evidence="1">
    <location>
        <begin position="20"/>
        <end position="264"/>
    </location>
</feature>
<protein>
    <submittedName>
        <fullName evidence="2">Sugar phosphate isomerase/epimerase family protein</fullName>
    </submittedName>
</protein>
<dbReference type="GO" id="GO:0016853">
    <property type="term" value="F:isomerase activity"/>
    <property type="evidence" value="ECO:0007669"/>
    <property type="project" value="UniProtKB-KW"/>
</dbReference>
<reference evidence="3" key="1">
    <citation type="journal article" date="2019" name="Int. J. Syst. Evol. Microbiol.">
        <title>The Global Catalogue of Microorganisms (GCM) 10K type strain sequencing project: providing services to taxonomists for standard genome sequencing and annotation.</title>
        <authorList>
            <consortium name="The Broad Institute Genomics Platform"/>
            <consortium name="The Broad Institute Genome Sequencing Center for Infectious Disease"/>
            <person name="Wu L."/>
            <person name="Ma J."/>
        </authorList>
    </citation>
    <scope>NUCLEOTIDE SEQUENCE [LARGE SCALE GENOMIC DNA]</scope>
    <source>
        <strain evidence="3">CGMCC 1.18575</strain>
    </source>
</reference>
<dbReference type="EMBL" id="JBHSMI010000042">
    <property type="protein sequence ID" value="MFC5405780.1"/>
    <property type="molecule type" value="Genomic_DNA"/>
</dbReference>
<dbReference type="SUPFAM" id="SSF51658">
    <property type="entry name" value="Xylose isomerase-like"/>
    <property type="match status" value="1"/>
</dbReference>
<comment type="caution">
    <text evidence="2">The sequence shown here is derived from an EMBL/GenBank/DDBJ whole genome shotgun (WGS) entry which is preliminary data.</text>
</comment>
<sequence length="293" mass="31809">MKLSVFTVATPEMTPEQLAAAAKQAGISGIEWRYTEVPAGVRGDKPSFWGNNLCTINPSGGEAELVRFKRAAEEKGLVSLSVTPYLRAGDIEATERVLQAASRIGAAFIRVGVPGYDRTKSFEQLFQLGRTYLADAEKLCRKYGVKGLVETHHGTIAASASGARRLVEGFDPNSLGVLYDPGNLAHEGFENYRLGLEILGPYLAHVHVKNAAWRPAERAADGSLGWRSEWAPMKDGVVPWRQVIADLSAVGYDGYIGIEDFSQQFTNSSDMLQHFADYIGGLVAETPSSVDDV</sequence>
<organism evidence="2 3">
    <name type="scientific">Cohnella soli</name>
    <dbReference type="NCBI Taxonomy" id="425005"/>
    <lineage>
        <taxon>Bacteria</taxon>
        <taxon>Bacillati</taxon>
        <taxon>Bacillota</taxon>
        <taxon>Bacilli</taxon>
        <taxon>Bacillales</taxon>
        <taxon>Paenibacillaceae</taxon>
        <taxon>Cohnella</taxon>
    </lineage>
</organism>
<dbReference type="InterPro" id="IPR036237">
    <property type="entry name" value="Xyl_isomerase-like_sf"/>
</dbReference>
<keyword evidence="3" id="KW-1185">Reference proteome</keyword>
<evidence type="ECO:0000259" key="1">
    <source>
        <dbReference type="Pfam" id="PF01261"/>
    </source>
</evidence>